<name>A0A0W8IEH4_9MICO</name>
<feature type="transmembrane region" description="Helical" evidence="2">
    <location>
        <begin position="132"/>
        <end position="158"/>
    </location>
</feature>
<organism evidence="3 4">
    <name type="scientific">Serinicoccus chungangensis</name>
    <dbReference type="NCBI Taxonomy" id="767452"/>
    <lineage>
        <taxon>Bacteria</taxon>
        <taxon>Bacillati</taxon>
        <taxon>Actinomycetota</taxon>
        <taxon>Actinomycetes</taxon>
        <taxon>Micrococcales</taxon>
        <taxon>Ornithinimicrobiaceae</taxon>
        <taxon>Serinicoccus</taxon>
    </lineage>
</organism>
<reference evidence="3 4" key="1">
    <citation type="submission" date="2015-12" db="EMBL/GenBank/DDBJ databases">
        <title>Serinicoccus chungangenesis strain CD08_5 genome sequencing and assembly.</title>
        <authorList>
            <person name="Chander A.M."/>
            <person name="Kaur G."/>
            <person name="Nair G.R."/>
            <person name="Dhawan D.K."/>
            <person name="Kochhar R.K."/>
            <person name="Mayilraj S."/>
            <person name="Bhadada S.K."/>
        </authorList>
    </citation>
    <scope>NUCLEOTIDE SEQUENCE [LARGE SCALE GENOMIC DNA]</scope>
    <source>
        <strain evidence="3 4">CD08_5</strain>
    </source>
</reference>
<dbReference type="RefSeq" id="WP_058890015.1">
    <property type="nucleotide sequence ID" value="NZ_LQBL01000003.1"/>
</dbReference>
<evidence type="ECO:0000313" key="3">
    <source>
        <dbReference type="EMBL" id="KUG58338.1"/>
    </source>
</evidence>
<dbReference type="Proteomes" id="UP000054837">
    <property type="component" value="Unassembled WGS sequence"/>
</dbReference>
<dbReference type="OrthoDB" id="4058760at2"/>
<feature type="region of interest" description="Disordered" evidence="1">
    <location>
        <begin position="1"/>
        <end position="29"/>
    </location>
</feature>
<keyword evidence="2" id="KW-1133">Transmembrane helix</keyword>
<proteinExistence type="predicted"/>
<evidence type="ECO:0000256" key="1">
    <source>
        <dbReference type="SAM" id="MobiDB-lite"/>
    </source>
</evidence>
<evidence type="ECO:0000313" key="4">
    <source>
        <dbReference type="Proteomes" id="UP000054837"/>
    </source>
</evidence>
<protein>
    <submittedName>
        <fullName evidence="3">Uncharacterized protein</fullName>
    </submittedName>
</protein>
<keyword evidence="2" id="KW-0472">Membrane</keyword>
<evidence type="ECO:0000256" key="2">
    <source>
        <dbReference type="SAM" id="Phobius"/>
    </source>
</evidence>
<dbReference type="AlphaFoldDB" id="A0A0W8IEH4"/>
<sequence length="492" mass="53944">MTTRWGTRSGDPLAADARLGEPSRPVAGQGDGRVRRAVVLIHGIGEQEPTGTLRGFLDGLGVGRAAWSKPDRVSDNLELRRMSLYGRSSRRAPTDLYELYWAHHAPTSSAPQVLAWLGRLLRRRSGWAGGPAAPALNVLTLGLLLTVAAAALIAVVMVSREGVRAWLTQPPFWVAAGLAGAQTAVRPLLTRRLADAERYLTPDPSGVAARTDIRTEGLELMRRLHTSGVYDEIAVVGHSLGSVIGYDILRLFWDEARHPTFEKAGPQPEAERLVLDYSDALGLEAGEVEVFQHVQRRLWRECRERGVPWLVTDFLTLGSPLAHGRLLLDTRASSLQRRQDDLELPMCPPMPSLAPSADADERSGSFYPAVLRRGDLERTVLVGNHGAPFGPTRWTNLYFPARWLAFGDPVGGPLRGVLGTGIRDVAVHHSGRHRPGWHRLLPLHDHLRYWDPLPGAGQRRAATVECVPTIRAVLGLEPEPGTDPTGDRGDER</sequence>
<dbReference type="STRING" id="767452.AVL62_10465"/>
<keyword evidence="2" id="KW-0812">Transmembrane</keyword>
<accession>A0A0W8IEH4</accession>
<comment type="caution">
    <text evidence="3">The sequence shown here is derived from an EMBL/GenBank/DDBJ whole genome shotgun (WGS) entry which is preliminary data.</text>
</comment>
<dbReference type="EMBL" id="LQBL01000003">
    <property type="protein sequence ID" value="KUG58338.1"/>
    <property type="molecule type" value="Genomic_DNA"/>
</dbReference>
<keyword evidence="4" id="KW-1185">Reference proteome</keyword>
<gene>
    <name evidence="3" type="ORF">AVL62_10465</name>
</gene>